<gene>
    <name evidence="1" type="ORF">AMC81_PE00579</name>
</gene>
<evidence type="ECO:0000313" key="1">
    <source>
        <dbReference type="EMBL" id="ANL88824.1"/>
    </source>
</evidence>
<evidence type="ECO:0000313" key="2">
    <source>
        <dbReference type="Proteomes" id="UP000078551"/>
    </source>
</evidence>
<keyword evidence="2" id="KW-1185">Reference proteome</keyword>
<accession>A0ABM6CKF0</accession>
<reference evidence="1 2" key="1">
    <citation type="submission" date="2015-11" db="EMBL/GenBank/DDBJ databases">
        <title>The limits of bacterial species coexistence and the symbiotic plasmid transference in sympatric Rhizobium populations.</title>
        <authorList>
            <person name="Perez-Carrascal O.M."/>
            <person name="VanInsberghe D."/>
            <person name="Juarez S."/>
            <person name="Polz M.F."/>
            <person name="Vinuesa P."/>
            <person name="Gonzalez V."/>
        </authorList>
    </citation>
    <scope>NUCLEOTIDE SEQUENCE [LARGE SCALE GENOMIC DNA]</scope>
    <source>
        <strain evidence="1 2">N771</strain>
        <plasmid evidence="1 2">pRphaN771e</plasmid>
    </source>
</reference>
<protein>
    <submittedName>
        <fullName evidence="1">Uncharacterized protein</fullName>
    </submittedName>
</protein>
<keyword evidence="1" id="KW-0614">Plasmid</keyword>
<proteinExistence type="predicted"/>
<sequence length="51" mass="5894">MPSVILANKLDTIDYFFKSSAYRDGLWRGHRQLRAMVNCAQACCRMVGRRS</sequence>
<geneLocation type="plasmid" evidence="1 2">
    <name>pRphaN771e</name>
</geneLocation>
<organism evidence="1 2">
    <name type="scientific">Rhizobium phaseoli</name>
    <dbReference type="NCBI Taxonomy" id="396"/>
    <lineage>
        <taxon>Bacteria</taxon>
        <taxon>Pseudomonadati</taxon>
        <taxon>Pseudomonadota</taxon>
        <taxon>Alphaproteobacteria</taxon>
        <taxon>Hyphomicrobiales</taxon>
        <taxon>Rhizobiaceae</taxon>
        <taxon>Rhizobium/Agrobacterium group</taxon>
        <taxon>Rhizobium</taxon>
    </lineage>
</organism>
<name>A0ABM6CKF0_9HYPH</name>
<dbReference type="EMBL" id="CP013573">
    <property type="protein sequence ID" value="ANL88824.1"/>
    <property type="molecule type" value="Genomic_DNA"/>
</dbReference>
<dbReference type="Proteomes" id="UP000078551">
    <property type="component" value="Plasmid pRphaN771e"/>
</dbReference>